<evidence type="ECO:0000313" key="1">
    <source>
        <dbReference type="EnsemblPlants" id="OB01G13000.1"/>
    </source>
</evidence>
<dbReference type="Gramene" id="OB01G13000.1">
    <property type="protein sequence ID" value="OB01G13000.1"/>
    <property type="gene ID" value="OB01G13000"/>
</dbReference>
<keyword evidence="2" id="KW-1185">Reference proteome</keyword>
<dbReference type="Proteomes" id="UP000006038">
    <property type="component" value="Chromosome 1"/>
</dbReference>
<dbReference type="HOGENOM" id="CLU_2336994_0_0_1"/>
<evidence type="ECO:0000313" key="2">
    <source>
        <dbReference type="Proteomes" id="UP000006038"/>
    </source>
</evidence>
<dbReference type="EnsemblPlants" id="OB01G13000.1">
    <property type="protein sequence ID" value="OB01G13000.1"/>
    <property type="gene ID" value="OB01G13000"/>
</dbReference>
<proteinExistence type="predicted"/>
<organism evidence="1">
    <name type="scientific">Oryza brachyantha</name>
    <name type="common">malo sina</name>
    <dbReference type="NCBI Taxonomy" id="4533"/>
    <lineage>
        <taxon>Eukaryota</taxon>
        <taxon>Viridiplantae</taxon>
        <taxon>Streptophyta</taxon>
        <taxon>Embryophyta</taxon>
        <taxon>Tracheophyta</taxon>
        <taxon>Spermatophyta</taxon>
        <taxon>Magnoliopsida</taxon>
        <taxon>Liliopsida</taxon>
        <taxon>Poales</taxon>
        <taxon>Poaceae</taxon>
        <taxon>BOP clade</taxon>
        <taxon>Oryzoideae</taxon>
        <taxon>Oryzeae</taxon>
        <taxon>Oryzinae</taxon>
        <taxon>Oryza</taxon>
    </lineage>
</organism>
<sequence>MREAGLGPTAMAPAPSPSPCARLAQASILRFCGAFSALACRPLPAWGGVRAREISLGDHLIAIAGIPSNLRRRSRAMVAIAVAAALELITSDLWLCFP</sequence>
<protein>
    <submittedName>
        <fullName evidence="1">Uncharacterized protein</fullName>
    </submittedName>
</protein>
<reference evidence="1" key="1">
    <citation type="journal article" date="2013" name="Nat. Commun.">
        <title>Whole-genome sequencing of Oryza brachyantha reveals mechanisms underlying Oryza genome evolution.</title>
        <authorList>
            <person name="Chen J."/>
            <person name="Huang Q."/>
            <person name="Gao D."/>
            <person name="Wang J."/>
            <person name="Lang Y."/>
            <person name="Liu T."/>
            <person name="Li B."/>
            <person name="Bai Z."/>
            <person name="Luis Goicoechea J."/>
            <person name="Liang C."/>
            <person name="Chen C."/>
            <person name="Zhang W."/>
            <person name="Sun S."/>
            <person name="Liao Y."/>
            <person name="Zhang X."/>
            <person name="Yang L."/>
            <person name="Song C."/>
            <person name="Wang M."/>
            <person name="Shi J."/>
            <person name="Liu G."/>
            <person name="Liu J."/>
            <person name="Zhou H."/>
            <person name="Zhou W."/>
            <person name="Yu Q."/>
            <person name="An N."/>
            <person name="Chen Y."/>
            <person name="Cai Q."/>
            <person name="Wang B."/>
            <person name="Liu B."/>
            <person name="Min J."/>
            <person name="Huang Y."/>
            <person name="Wu H."/>
            <person name="Li Z."/>
            <person name="Zhang Y."/>
            <person name="Yin Y."/>
            <person name="Song W."/>
            <person name="Jiang J."/>
            <person name="Jackson S.A."/>
            <person name="Wing R.A."/>
            <person name="Wang J."/>
            <person name="Chen M."/>
        </authorList>
    </citation>
    <scope>NUCLEOTIDE SEQUENCE [LARGE SCALE GENOMIC DNA]</scope>
    <source>
        <strain evidence="1">cv. IRGC 101232</strain>
    </source>
</reference>
<reference evidence="1" key="2">
    <citation type="submission" date="2013-04" db="UniProtKB">
        <authorList>
            <consortium name="EnsemblPlants"/>
        </authorList>
    </citation>
    <scope>IDENTIFICATION</scope>
</reference>
<dbReference type="AlphaFoldDB" id="J3KWE4"/>
<name>J3KWE4_ORYBR</name>
<accession>J3KWE4</accession>